<dbReference type="InterPro" id="IPR001817">
    <property type="entry name" value="Vasoprsn_rcpt"/>
</dbReference>
<dbReference type="GO" id="GO:0042277">
    <property type="term" value="F:peptide binding"/>
    <property type="evidence" value="ECO:0007669"/>
    <property type="project" value="TreeGrafter"/>
</dbReference>
<evidence type="ECO:0000256" key="3">
    <source>
        <dbReference type="ARBA" id="ARBA00022692"/>
    </source>
</evidence>
<feature type="domain" description="G-protein coupled receptors family 1 profile" evidence="11">
    <location>
        <begin position="71"/>
        <end position="396"/>
    </location>
</feature>
<keyword evidence="7 10" id="KW-0675">Receptor</keyword>
<sequence>MNVSMDQLNALLRHSLHNQDTAANLSEPITSWVINKDNMSANGSVAVKRDEKLVILEITILSVIFILIVFGNCCVLVAIQLHKSKANRMYYFLQHLSISDTITALFNVLPQLIWEITYRFNGGNVLCKVIKYLQIFGPYLSSYVLVMTAIDRYQVICNPLSNCGWTPSRSKLMIKIAWIVSLMCCSPQLYIFSYQEIPGNPGVYDCWVNKYPKVKISTFPKPWGERIYVTWYAISVFIIPFMILTVTHYHICREIWLNLHKKRKSFRLNKNRDNVSMKAMKQNELDSDSVNSSQTNSANVLVSVGKSFRFKGRGKLEVSLDKDFGDDFSPRTHSIHGLSRAKIKTVKITVVVILCYIMCSTPFICVQLWAYWVPTAQQSHIWNDYRELNRKSTTII</sequence>
<dbReference type="PROSITE" id="PS50262">
    <property type="entry name" value="G_PROTEIN_RECEP_F1_2"/>
    <property type="match status" value="1"/>
</dbReference>
<comment type="similarity">
    <text evidence="10">Belongs to the G-protein coupled receptor 1 family. Vasopressin/oxytocin receptor subfamily.</text>
</comment>
<dbReference type="Proteomes" id="UP000759131">
    <property type="component" value="Unassembled WGS sequence"/>
</dbReference>
<evidence type="ECO:0000256" key="6">
    <source>
        <dbReference type="ARBA" id="ARBA00023136"/>
    </source>
</evidence>
<keyword evidence="8 10" id="KW-0325">Glycoprotein</keyword>
<gene>
    <name evidence="12" type="ORF">OSB1V03_LOCUS7952</name>
</gene>
<dbReference type="PANTHER" id="PTHR24241:SF161">
    <property type="entry name" value="G-PROTEIN COUPLED RECEPTORS FAMILY 1 PROFILE DOMAIN-CONTAINING PROTEIN"/>
    <property type="match status" value="1"/>
</dbReference>
<keyword evidence="6 10" id="KW-0472">Membrane</keyword>
<keyword evidence="9 10" id="KW-0807">Transducer</keyword>
<keyword evidence="5 10" id="KW-0297">G-protein coupled receptor</keyword>
<dbReference type="PRINTS" id="PR00237">
    <property type="entry name" value="GPCRRHODOPSN"/>
</dbReference>
<feature type="transmembrane region" description="Helical" evidence="10">
    <location>
        <begin position="229"/>
        <end position="252"/>
    </location>
</feature>
<dbReference type="EMBL" id="CAJPIZ010004810">
    <property type="protein sequence ID" value="CAG2107956.1"/>
    <property type="molecule type" value="Genomic_DNA"/>
</dbReference>
<feature type="transmembrane region" description="Helical" evidence="10">
    <location>
        <begin position="348"/>
        <end position="372"/>
    </location>
</feature>
<dbReference type="OrthoDB" id="5987909at2759"/>
<evidence type="ECO:0000256" key="10">
    <source>
        <dbReference type="RuleBase" id="RU046427"/>
    </source>
</evidence>
<protein>
    <recommendedName>
        <fullName evidence="11">G-protein coupled receptors family 1 profile domain-containing protein</fullName>
    </recommendedName>
</protein>
<keyword evidence="3 10" id="KW-0812">Transmembrane</keyword>
<evidence type="ECO:0000256" key="9">
    <source>
        <dbReference type="ARBA" id="ARBA00023224"/>
    </source>
</evidence>
<evidence type="ECO:0000313" key="13">
    <source>
        <dbReference type="Proteomes" id="UP000759131"/>
    </source>
</evidence>
<evidence type="ECO:0000256" key="5">
    <source>
        <dbReference type="ARBA" id="ARBA00023040"/>
    </source>
</evidence>
<comment type="caution">
    <text evidence="10">Lacks conserved residue(s) required for the propagation of feature annotation.</text>
</comment>
<dbReference type="CDD" id="cd15196">
    <property type="entry name" value="7tmA_Vasopressin_Oxytocin"/>
    <property type="match status" value="1"/>
</dbReference>
<keyword evidence="13" id="KW-1185">Reference proteome</keyword>
<dbReference type="AlphaFoldDB" id="A0A7R9Q155"/>
<dbReference type="PANTHER" id="PTHR24241">
    <property type="entry name" value="NEUROPEPTIDE RECEPTOR-RELATED G-PROTEIN COUPLED RECEPTOR"/>
    <property type="match status" value="1"/>
</dbReference>
<dbReference type="InterPro" id="IPR000276">
    <property type="entry name" value="GPCR_Rhodpsn"/>
</dbReference>
<dbReference type="PRINTS" id="PR00896">
    <property type="entry name" value="VASOPRESSINR"/>
</dbReference>
<evidence type="ECO:0000256" key="4">
    <source>
        <dbReference type="ARBA" id="ARBA00022989"/>
    </source>
</evidence>
<dbReference type="EMBL" id="OC859385">
    <property type="protein sequence ID" value="CAD7627526.1"/>
    <property type="molecule type" value="Genomic_DNA"/>
</dbReference>
<dbReference type="GO" id="GO:0032870">
    <property type="term" value="P:cellular response to hormone stimulus"/>
    <property type="evidence" value="ECO:0007669"/>
    <property type="project" value="TreeGrafter"/>
</dbReference>
<dbReference type="Pfam" id="PF00001">
    <property type="entry name" value="7tm_1"/>
    <property type="match status" value="1"/>
</dbReference>
<dbReference type="SUPFAM" id="SSF81321">
    <property type="entry name" value="Family A G protein-coupled receptor-like"/>
    <property type="match status" value="1"/>
</dbReference>
<name>A0A7R9Q155_9ACAR</name>
<evidence type="ECO:0000256" key="7">
    <source>
        <dbReference type="ARBA" id="ARBA00023170"/>
    </source>
</evidence>
<feature type="transmembrane region" description="Helical" evidence="10">
    <location>
        <begin position="172"/>
        <end position="192"/>
    </location>
</feature>
<proteinExistence type="inferred from homology"/>
<keyword evidence="2" id="KW-1003">Cell membrane</keyword>
<dbReference type="PROSITE" id="PS00237">
    <property type="entry name" value="G_PROTEIN_RECEP_F1_1"/>
    <property type="match status" value="1"/>
</dbReference>
<organism evidence="12">
    <name type="scientific">Medioppia subpectinata</name>
    <dbReference type="NCBI Taxonomy" id="1979941"/>
    <lineage>
        <taxon>Eukaryota</taxon>
        <taxon>Metazoa</taxon>
        <taxon>Ecdysozoa</taxon>
        <taxon>Arthropoda</taxon>
        <taxon>Chelicerata</taxon>
        <taxon>Arachnida</taxon>
        <taxon>Acari</taxon>
        <taxon>Acariformes</taxon>
        <taxon>Sarcoptiformes</taxon>
        <taxon>Oribatida</taxon>
        <taxon>Brachypylina</taxon>
        <taxon>Oppioidea</taxon>
        <taxon>Oppiidae</taxon>
        <taxon>Medioppia</taxon>
    </lineage>
</organism>
<evidence type="ECO:0000313" key="12">
    <source>
        <dbReference type="EMBL" id="CAD7627526.1"/>
    </source>
</evidence>
<evidence type="ECO:0000256" key="2">
    <source>
        <dbReference type="ARBA" id="ARBA00022475"/>
    </source>
</evidence>
<dbReference type="InterPro" id="IPR017452">
    <property type="entry name" value="GPCR_Rhodpsn_7TM"/>
</dbReference>
<keyword evidence="4 10" id="KW-1133">Transmembrane helix</keyword>
<dbReference type="Gene3D" id="1.20.1070.10">
    <property type="entry name" value="Rhodopsin 7-helix transmembrane proteins"/>
    <property type="match status" value="1"/>
</dbReference>
<evidence type="ECO:0000259" key="11">
    <source>
        <dbReference type="PROSITE" id="PS50262"/>
    </source>
</evidence>
<feature type="transmembrane region" description="Helical" evidence="10">
    <location>
        <begin position="53"/>
        <end position="79"/>
    </location>
</feature>
<evidence type="ECO:0000256" key="1">
    <source>
        <dbReference type="ARBA" id="ARBA00004651"/>
    </source>
</evidence>
<reference evidence="12" key="1">
    <citation type="submission" date="2020-11" db="EMBL/GenBank/DDBJ databases">
        <authorList>
            <person name="Tran Van P."/>
        </authorList>
    </citation>
    <scope>NUCLEOTIDE SEQUENCE</scope>
</reference>
<comment type="subcellular location">
    <subcellularLocation>
        <location evidence="1 10">Cell membrane</location>
        <topology evidence="1 10">Multi-pass membrane protein</topology>
    </subcellularLocation>
</comment>
<accession>A0A7R9Q155</accession>
<dbReference type="GO" id="GO:0005886">
    <property type="term" value="C:plasma membrane"/>
    <property type="evidence" value="ECO:0007669"/>
    <property type="project" value="UniProtKB-SubCell"/>
</dbReference>
<evidence type="ECO:0000256" key="8">
    <source>
        <dbReference type="ARBA" id="ARBA00023180"/>
    </source>
</evidence>
<dbReference type="GO" id="GO:0005000">
    <property type="term" value="F:vasopressin receptor activity"/>
    <property type="evidence" value="ECO:0007669"/>
    <property type="project" value="InterPro"/>
</dbReference>